<comment type="caution">
    <text evidence="1">The sequence shown here is derived from an EMBL/GenBank/DDBJ whole genome shotgun (WGS) entry which is preliminary data.</text>
</comment>
<sequence>MTGAPGGAYRGRLRTELLNDEQIRAKEYPRWSQCRSAFTRGKRRQIVDRHKAQIAQHGVPEFPLLLDVSRDTGWVYVGDGHHRAIALMELGIKRFPFVWRYIDNTLFGLGQPKPSRDPFPYHLLGL</sequence>
<proteinExistence type="predicted"/>
<dbReference type="Proteomes" id="UP001165590">
    <property type="component" value="Unassembled WGS sequence"/>
</dbReference>
<dbReference type="EMBL" id="JAIFZO010000002">
    <property type="protein sequence ID" value="MCX4235407.1"/>
    <property type="molecule type" value="Genomic_DNA"/>
</dbReference>
<evidence type="ECO:0008006" key="3">
    <source>
        <dbReference type="Google" id="ProtNLM"/>
    </source>
</evidence>
<dbReference type="Gene3D" id="3.90.1530.10">
    <property type="entry name" value="Conserved hypothetical protein from pyrococcus furiosus pfu- 392566-001, ParB domain"/>
    <property type="match status" value="1"/>
</dbReference>
<organism evidence="1 2">
    <name type="scientific">Streptomyces ortus</name>
    <dbReference type="NCBI Taxonomy" id="2867268"/>
    <lineage>
        <taxon>Bacteria</taxon>
        <taxon>Bacillati</taxon>
        <taxon>Actinomycetota</taxon>
        <taxon>Actinomycetes</taxon>
        <taxon>Kitasatosporales</taxon>
        <taxon>Streptomycetaceae</taxon>
        <taxon>Streptomyces</taxon>
    </lineage>
</organism>
<accession>A0ABT3V5Z0</accession>
<keyword evidence="2" id="KW-1185">Reference proteome</keyword>
<gene>
    <name evidence="1" type="ORF">K3769_22050</name>
</gene>
<dbReference type="SUPFAM" id="SSF110849">
    <property type="entry name" value="ParB/Sulfiredoxin"/>
    <property type="match status" value="1"/>
</dbReference>
<evidence type="ECO:0000313" key="2">
    <source>
        <dbReference type="Proteomes" id="UP001165590"/>
    </source>
</evidence>
<protein>
    <recommendedName>
        <fullName evidence="3">ParB/Sulfiredoxin domain-containing protein</fullName>
    </recommendedName>
</protein>
<name>A0ABT3V5Z0_9ACTN</name>
<reference evidence="1" key="1">
    <citation type="journal article" date="2022" name="bioRxiv">
        <title>Discovery and biosynthetic assessment of Streptomyces ortus sp nov. isolated from a deep-sea sponge.</title>
        <authorList>
            <person name="Williams S.E."/>
        </authorList>
    </citation>
    <scope>NUCLEOTIDE SEQUENCE</scope>
    <source>
        <strain evidence="1">A15ISP2-DRY2</strain>
    </source>
</reference>
<dbReference type="RefSeq" id="WP_267028094.1">
    <property type="nucleotide sequence ID" value="NZ_JAIFZO010000002.1"/>
</dbReference>
<evidence type="ECO:0000313" key="1">
    <source>
        <dbReference type="EMBL" id="MCX4235407.1"/>
    </source>
</evidence>
<dbReference type="InterPro" id="IPR036086">
    <property type="entry name" value="ParB/Sulfiredoxin_sf"/>
</dbReference>